<keyword evidence="5 6" id="KW-0472">Membrane</keyword>
<dbReference type="EMBL" id="JAXQNN010000001">
    <property type="protein sequence ID" value="MDZ5710765.1"/>
    <property type="molecule type" value="Genomic_DNA"/>
</dbReference>
<dbReference type="PANTHER" id="PTHR45138:SF9">
    <property type="entry name" value="DIGUANYLATE CYCLASE DGCM-RELATED"/>
    <property type="match status" value="1"/>
</dbReference>
<keyword evidence="9" id="KW-1185">Reference proteome</keyword>
<dbReference type="Pfam" id="PF07694">
    <property type="entry name" value="5TM-5TMR_LYT"/>
    <property type="match status" value="1"/>
</dbReference>
<feature type="domain" description="GGDEF" evidence="7">
    <location>
        <begin position="224"/>
        <end position="358"/>
    </location>
</feature>
<dbReference type="Pfam" id="PF00990">
    <property type="entry name" value="GGDEF"/>
    <property type="match status" value="1"/>
</dbReference>
<dbReference type="InterPro" id="IPR011620">
    <property type="entry name" value="Sig_transdc_His_kinase_LytS_TM"/>
</dbReference>
<dbReference type="PROSITE" id="PS50887">
    <property type="entry name" value="GGDEF"/>
    <property type="match status" value="1"/>
</dbReference>
<evidence type="ECO:0000256" key="2">
    <source>
        <dbReference type="ARBA" id="ARBA00022475"/>
    </source>
</evidence>
<gene>
    <name evidence="8" type="ORF">UFB30_00970</name>
</gene>
<evidence type="ECO:0000256" key="3">
    <source>
        <dbReference type="ARBA" id="ARBA00022692"/>
    </source>
</evidence>
<dbReference type="InterPro" id="IPR050469">
    <property type="entry name" value="Diguanylate_Cyclase"/>
</dbReference>
<dbReference type="CDD" id="cd01949">
    <property type="entry name" value="GGDEF"/>
    <property type="match status" value="1"/>
</dbReference>
<accession>A0ABU5KHR2</accession>
<evidence type="ECO:0000256" key="5">
    <source>
        <dbReference type="ARBA" id="ARBA00023136"/>
    </source>
</evidence>
<comment type="caution">
    <text evidence="8">The sequence shown here is derived from an EMBL/GenBank/DDBJ whole genome shotgun (WGS) entry which is preliminary data.</text>
</comment>
<evidence type="ECO:0000313" key="9">
    <source>
        <dbReference type="Proteomes" id="UP001292084"/>
    </source>
</evidence>
<dbReference type="RefSeq" id="WP_322419800.1">
    <property type="nucleotide sequence ID" value="NZ_JAXQNN010000001.1"/>
</dbReference>
<dbReference type="GO" id="GO:0052621">
    <property type="term" value="F:diguanylate cyclase activity"/>
    <property type="evidence" value="ECO:0007669"/>
    <property type="project" value="UniProtKB-EC"/>
</dbReference>
<evidence type="ECO:0000256" key="6">
    <source>
        <dbReference type="SAM" id="Phobius"/>
    </source>
</evidence>
<proteinExistence type="predicted"/>
<dbReference type="InterPro" id="IPR000160">
    <property type="entry name" value="GGDEF_dom"/>
</dbReference>
<feature type="transmembrane region" description="Helical" evidence="6">
    <location>
        <begin position="96"/>
        <end position="118"/>
    </location>
</feature>
<protein>
    <submittedName>
        <fullName evidence="8">Diguanylate cyclase</fullName>
        <ecNumber evidence="8">2.7.7.65</ecNumber>
    </submittedName>
</protein>
<evidence type="ECO:0000256" key="1">
    <source>
        <dbReference type="ARBA" id="ARBA00004651"/>
    </source>
</evidence>
<keyword evidence="3 6" id="KW-0812">Transmembrane</keyword>
<feature type="transmembrane region" description="Helical" evidence="6">
    <location>
        <begin position="130"/>
        <end position="149"/>
    </location>
</feature>
<name>A0ABU5KHR2_9BACL</name>
<dbReference type="InterPro" id="IPR043128">
    <property type="entry name" value="Rev_trsase/Diguanyl_cyclase"/>
</dbReference>
<dbReference type="Proteomes" id="UP001292084">
    <property type="component" value="Unassembled WGS sequence"/>
</dbReference>
<keyword evidence="4 6" id="KW-1133">Transmembrane helix</keyword>
<dbReference type="EC" id="2.7.7.65" evidence="8"/>
<dbReference type="SMART" id="SM00267">
    <property type="entry name" value="GGDEF"/>
    <property type="match status" value="1"/>
</dbReference>
<evidence type="ECO:0000259" key="7">
    <source>
        <dbReference type="PROSITE" id="PS50887"/>
    </source>
</evidence>
<feature type="transmembrane region" description="Helical" evidence="6">
    <location>
        <begin position="35"/>
        <end position="56"/>
    </location>
</feature>
<dbReference type="InterPro" id="IPR029787">
    <property type="entry name" value="Nucleotide_cyclase"/>
</dbReference>
<reference evidence="8 9" key="1">
    <citation type="submission" date="2023-12" db="EMBL/GenBank/DDBJ databases">
        <title>Jeotgalibacillus haloalkaliphilus sp. nov., a novel salt-tolerant bacteria, isolated from the estuary of the Fenhe River into the Yellow River.</title>
        <authorList>
            <person name="Li Y."/>
        </authorList>
    </citation>
    <scope>NUCLEOTIDE SEQUENCE [LARGE SCALE GENOMIC DNA]</scope>
    <source>
        <strain evidence="8 9">HH7-29</strain>
    </source>
</reference>
<comment type="subcellular location">
    <subcellularLocation>
        <location evidence="1">Cell membrane</location>
        <topology evidence="1">Multi-pass membrane protein</topology>
    </subcellularLocation>
</comment>
<evidence type="ECO:0000256" key="4">
    <source>
        <dbReference type="ARBA" id="ARBA00022989"/>
    </source>
</evidence>
<organism evidence="8 9">
    <name type="scientific">Jeotgalibacillus haloalkalitolerans</name>
    <dbReference type="NCBI Taxonomy" id="3104292"/>
    <lineage>
        <taxon>Bacteria</taxon>
        <taxon>Bacillati</taxon>
        <taxon>Bacillota</taxon>
        <taxon>Bacilli</taxon>
        <taxon>Bacillales</taxon>
        <taxon>Caryophanaceae</taxon>
        <taxon>Jeotgalibacillus</taxon>
    </lineage>
</organism>
<keyword evidence="8" id="KW-0548">Nucleotidyltransferase</keyword>
<evidence type="ECO:0000313" key="8">
    <source>
        <dbReference type="EMBL" id="MDZ5710765.1"/>
    </source>
</evidence>
<keyword evidence="8" id="KW-0808">Transferase</keyword>
<feature type="transmembrane region" description="Helical" evidence="6">
    <location>
        <begin position="68"/>
        <end position="90"/>
    </location>
</feature>
<dbReference type="Gene3D" id="3.30.70.270">
    <property type="match status" value="1"/>
</dbReference>
<dbReference type="SUPFAM" id="SSF55073">
    <property type="entry name" value="Nucleotide cyclase"/>
    <property type="match status" value="1"/>
</dbReference>
<keyword evidence="2" id="KW-1003">Cell membrane</keyword>
<sequence>MIKELFSNFTILITSLFLYTQVTQSSPLVRESSVRRKVVAGLLAGVLSNILMQYSMNFGSTIIDLRHIPILLVAFYGGSIPAVTAMLLVIAGRFMIGFNLSSVAASLLIVAITASALLIFNSRFSKRMKIFLSLTVSNVIFTIVVVYLLNDLSILPMLISIYWSISYTAGFVSFSTVEYIRDSQKLMNRFKLEAKTDGLTGLNNVRQFDQVFNSLCMQAEKKQEQLSLLFIDIDHFKQVNDTYGHNEGDLVLIELSNVLKQTVRSFDIVSRNGGEEFTVILLDCSFKKAREISERVRRQVEQHPFKLSTGEVIMVTVSIGLASYHETTRLPKLLLKDADHALYKAKQTGRNRVCHSPAENMHTARP</sequence>
<dbReference type="NCBIfam" id="TIGR00254">
    <property type="entry name" value="GGDEF"/>
    <property type="match status" value="1"/>
</dbReference>
<dbReference type="PANTHER" id="PTHR45138">
    <property type="entry name" value="REGULATORY COMPONENTS OF SENSORY TRANSDUCTION SYSTEM"/>
    <property type="match status" value="1"/>
</dbReference>
<feature type="transmembrane region" description="Helical" evidence="6">
    <location>
        <begin position="161"/>
        <end position="180"/>
    </location>
</feature>